<dbReference type="AlphaFoldDB" id="A0A7Z7BKZ1"/>
<organism evidence="1 2">
    <name type="scientific">Paraburkholderia steynii</name>
    <dbReference type="NCBI Taxonomy" id="1245441"/>
    <lineage>
        <taxon>Bacteria</taxon>
        <taxon>Pseudomonadati</taxon>
        <taxon>Pseudomonadota</taxon>
        <taxon>Betaproteobacteria</taxon>
        <taxon>Burkholderiales</taxon>
        <taxon>Burkholderiaceae</taxon>
        <taxon>Paraburkholderia</taxon>
    </lineage>
</organism>
<protein>
    <submittedName>
        <fullName evidence="1">Uncharacterized protein</fullName>
    </submittedName>
</protein>
<sequence length="85" mass="9681">MDKGKVTEKRLSVLRDARAYCPAREPLQCDKLAFKQRTKFFPFGNVIGGVPDQHQCCKFVGAQHVMLLMQREIRRSSGFPVTGVR</sequence>
<gene>
    <name evidence="1" type="ORF">SAMN04487926_15428</name>
</gene>
<evidence type="ECO:0000313" key="1">
    <source>
        <dbReference type="EMBL" id="SDJ48422.1"/>
    </source>
</evidence>
<dbReference type="EMBL" id="FNDI01000054">
    <property type="protein sequence ID" value="SDJ48422.1"/>
    <property type="molecule type" value="Genomic_DNA"/>
</dbReference>
<name>A0A7Z7BKZ1_9BURK</name>
<evidence type="ECO:0000313" key="2">
    <source>
        <dbReference type="Proteomes" id="UP000198900"/>
    </source>
</evidence>
<accession>A0A7Z7BKZ1</accession>
<proteinExistence type="predicted"/>
<keyword evidence="2" id="KW-1185">Reference proteome</keyword>
<comment type="caution">
    <text evidence="1">The sequence shown here is derived from an EMBL/GenBank/DDBJ whole genome shotgun (WGS) entry which is preliminary data.</text>
</comment>
<reference evidence="1" key="1">
    <citation type="submission" date="2016-10" db="EMBL/GenBank/DDBJ databases">
        <authorList>
            <person name="Varghese N."/>
            <person name="Submissions S."/>
        </authorList>
    </citation>
    <scope>NUCLEOTIDE SEQUENCE [LARGE SCALE GENOMIC DNA]</scope>
    <source>
        <strain evidence="1">YR281</strain>
    </source>
</reference>
<dbReference type="Proteomes" id="UP000198900">
    <property type="component" value="Unassembled WGS sequence"/>
</dbReference>